<reference evidence="6" key="2">
    <citation type="submission" date="2020-09" db="EMBL/GenBank/DDBJ databases">
        <authorList>
            <person name="Sun Q."/>
            <person name="Ohkuma M."/>
        </authorList>
    </citation>
    <scope>NUCLEOTIDE SEQUENCE</scope>
    <source>
        <strain evidence="6">JCM 3051</strain>
    </source>
</reference>
<comment type="similarity">
    <text evidence="1">Belongs to the methyltransferase superfamily.</text>
</comment>
<dbReference type="PANTHER" id="PTHR44942">
    <property type="entry name" value="METHYLTRANSF_11 DOMAIN-CONTAINING PROTEIN"/>
    <property type="match status" value="1"/>
</dbReference>
<dbReference type="RefSeq" id="WP_171105786.1">
    <property type="nucleotide sequence ID" value="NZ_BMPT01000001.1"/>
</dbReference>
<proteinExistence type="inferred from homology"/>
<feature type="domain" description="Methyltransferase type 11" evidence="5">
    <location>
        <begin position="90"/>
        <end position="177"/>
    </location>
</feature>
<dbReference type="AlphaFoldDB" id="A0A8H9L1U3"/>
<evidence type="ECO:0000256" key="4">
    <source>
        <dbReference type="SAM" id="MobiDB-lite"/>
    </source>
</evidence>
<sequence length="312" mass="32365">MPTPSVPDGVTGSHLHRGAAEGFGADAARYDRARPVTPQEVADAVLSYAAGGPLAAPATPGAEGGARPDGARPAPTVCPDAGPAARPRVLDVGIGTGLSALPFRAAGADVLGVEVDPRMAEVARGRGLTVEVARFEEWSPAGRTFDAVVSGMTWHWIDPVAGAAQAARVLRDAGVLAVFWHAADLPPGLRSAFHDLYSHLLAGTPGAGMYAPGTSAADGYEAMLDRAAAGLAEAGGFAPPERLHHVWQRRYTAAEWLDQVPTSGGFGRLPGDVRRQVLDGVGAALERDEDVTREGSFAVRHTTVLLAARRSR</sequence>
<keyword evidence="2 6" id="KW-0489">Methyltransferase</keyword>
<comment type="caution">
    <text evidence="6">The sequence shown here is derived from an EMBL/GenBank/DDBJ whole genome shotgun (WGS) entry which is preliminary data.</text>
</comment>
<dbReference type="InterPro" id="IPR029063">
    <property type="entry name" value="SAM-dependent_MTases_sf"/>
</dbReference>
<dbReference type="GO" id="GO:0008757">
    <property type="term" value="F:S-adenosylmethionine-dependent methyltransferase activity"/>
    <property type="evidence" value="ECO:0007669"/>
    <property type="project" value="InterPro"/>
</dbReference>
<dbReference type="Gene3D" id="3.40.50.150">
    <property type="entry name" value="Vaccinia Virus protein VP39"/>
    <property type="match status" value="1"/>
</dbReference>
<dbReference type="InterPro" id="IPR013216">
    <property type="entry name" value="Methyltransf_11"/>
</dbReference>
<dbReference type="EMBL" id="BMPT01000001">
    <property type="protein sequence ID" value="GGM08904.1"/>
    <property type="molecule type" value="Genomic_DNA"/>
</dbReference>
<keyword evidence="7" id="KW-1185">Reference proteome</keyword>
<reference evidence="6" key="1">
    <citation type="journal article" date="2014" name="Int. J. Syst. Evol. Microbiol.">
        <title>Complete genome sequence of Corynebacterium casei LMG S-19264T (=DSM 44701T), isolated from a smear-ripened cheese.</title>
        <authorList>
            <consortium name="US DOE Joint Genome Institute (JGI-PGF)"/>
            <person name="Walter F."/>
            <person name="Albersmeier A."/>
            <person name="Kalinowski J."/>
            <person name="Ruckert C."/>
        </authorList>
    </citation>
    <scope>NUCLEOTIDE SEQUENCE</scope>
    <source>
        <strain evidence="6">JCM 3051</strain>
    </source>
</reference>
<evidence type="ECO:0000259" key="5">
    <source>
        <dbReference type="Pfam" id="PF08241"/>
    </source>
</evidence>
<evidence type="ECO:0000256" key="1">
    <source>
        <dbReference type="ARBA" id="ARBA00008361"/>
    </source>
</evidence>
<dbReference type="CDD" id="cd02440">
    <property type="entry name" value="AdoMet_MTases"/>
    <property type="match status" value="1"/>
</dbReference>
<gene>
    <name evidence="6" type="ORF">GCM10010102_01020</name>
</gene>
<keyword evidence="3 6" id="KW-0808">Transferase</keyword>
<evidence type="ECO:0000256" key="2">
    <source>
        <dbReference type="ARBA" id="ARBA00022603"/>
    </source>
</evidence>
<protein>
    <submittedName>
        <fullName evidence="6">Methyltransferase type 11</fullName>
    </submittedName>
</protein>
<dbReference type="Pfam" id="PF08241">
    <property type="entry name" value="Methyltransf_11"/>
    <property type="match status" value="1"/>
</dbReference>
<evidence type="ECO:0000313" key="6">
    <source>
        <dbReference type="EMBL" id="GGM08904.1"/>
    </source>
</evidence>
<evidence type="ECO:0000256" key="3">
    <source>
        <dbReference type="ARBA" id="ARBA00022679"/>
    </source>
</evidence>
<dbReference type="PANTHER" id="PTHR44942:SF4">
    <property type="entry name" value="METHYLTRANSFERASE TYPE 11 DOMAIN-CONTAINING PROTEIN"/>
    <property type="match status" value="1"/>
</dbReference>
<dbReference type="SUPFAM" id="SSF53335">
    <property type="entry name" value="S-adenosyl-L-methionine-dependent methyltransferases"/>
    <property type="match status" value="1"/>
</dbReference>
<dbReference type="Proteomes" id="UP000655589">
    <property type="component" value="Unassembled WGS sequence"/>
</dbReference>
<feature type="region of interest" description="Disordered" evidence="4">
    <location>
        <begin position="56"/>
        <end position="83"/>
    </location>
</feature>
<dbReference type="InterPro" id="IPR051052">
    <property type="entry name" value="Diverse_substrate_MTase"/>
</dbReference>
<accession>A0A8H9L1U3</accession>
<dbReference type="GO" id="GO:0032259">
    <property type="term" value="P:methylation"/>
    <property type="evidence" value="ECO:0007669"/>
    <property type="project" value="UniProtKB-KW"/>
</dbReference>
<evidence type="ECO:0000313" key="7">
    <source>
        <dbReference type="Proteomes" id="UP000655589"/>
    </source>
</evidence>
<name>A0A8H9L1U3_9MICO</name>
<organism evidence="6 7">
    <name type="scientific">Promicromonospora citrea</name>
    <dbReference type="NCBI Taxonomy" id="43677"/>
    <lineage>
        <taxon>Bacteria</taxon>
        <taxon>Bacillati</taxon>
        <taxon>Actinomycetota</taxon>
        <taxon>Actinomycetes</taxon>
        <taxon>Micrococcales</taxon>
        <taxon>Promicromonosporaceae</taxon>
        <taxon>Promicromonospora</taxon>
    </lineage>
</organism>